<dbReference type="Gene3D" id="3.30.2300.10">
    <property type="entry name" value="THUMP superfamily"/>
    <property type="match status" value="1"/>
</dbReference>
<proteinExistence type="predicted"/>
<evidence type="ECO:0000256" key="1">
    <source>
        <dbReference type="PROSITE-ProRule" id="PRU00529"/>
    </source>
</evidence>
<accession>A0A507QVQ6</accession>
<dbReference type="AlphaFoldDB" id="A0A507QVQ6"/>
<dbReference type="SUPFAM" id="SSF143437">
    <property type="entry name" value="THUMP domain-like"/>
    <property type="match status" value="1"/>
</dbReference>
<keyword evidence="1" id="KW-0694">RNA-binding</keyword>
<dbReference type="PROSITE" id="PS51165">
    <property type="entry name" value="THUMP"/>
    <property type="match status" value="1"/>
</dbReference>
<feature type="region of interest" description="Disordered" evidence="2">
    <location>
        <begin position="1"/>
        <end position="31"/>
    </location>
</feature>
<feature type="domain" description="THUMP" evidence="3">
    <location>
        <begin position="134"/>
        <end position="239"/>
    </location>
</feature>
<dbReference type="STRING" id="5098.A0A507QVQ6"/>
<keyword evidence="5" id="KW-1185">Reference proteome</keyword>
<evidence type="ECO:0000256" key="2">
    <source>
        <dbReference type="SAM" id="MobiDB-lite"/>
    </source>
</evidence>
<dbReference type="InterPro" id="IPR040183">
    <property type="entry name" value="THUMPD1-like"/>
</dbReference>
<dbReference type="Proteomes" id="UP000319663">
    <property type="component" value="Unassembled WGS sequence"/>
</dbReference>
<reference evidence="4 5" key="1">
    <citation type="submission" date="2019-06" db="EMBL/GenBank/DDBJ databases">
        <title>Wine fermentation using esterase from Monascus purpureus.</title>
        <authorList>
            <person name="Geng C."/>
            <person name="Zhang Y."/>
        </authorList>
    </citation>
    <scope>NUCLEOTIDE SEQUENCE [LARGE SCALE GENOMIC DNA]</scope>
    <source>
        <strain evidence="4">HQ1</strain>
    </source>
</reference>
<dbReference type="FunFam" id="3.30.2300.10:FF:000001">
    <property type="entry name" value="THUMP domain-containing protein 1"/>
    <property type="match status" value="1"/>
</dbReference>
<protein>
    <recommendedName>
        <fullName evidence="3">THUMP domain-containing protein</fullName>
    </recommendedName>
</protein>
<dbReference type="GO" id="GO:0003723">
    <property type="term" value="F:RNA binding"/>
    <property type="evidence" value="ECO:0007669"/>
    <property type="project" value="UniProtKB-UniRule"/>
</dbReference>
<evidence type="ECO:0000313" key="4">
    <source>
        <dbReference type="EMBL" id="TQB71209.1"/>
    </source>
</evidence>
<dbReference type="CDD" id="cd11717">
    <property type="entry name" value="THUMP_THUMPD1_like"/>
    <property type="match status" value="1"/>
</dbReference>
<sequence>MPDSNSDRASKRRKGGEKWRKSLGGRAGIEAGDSGIFVTCDMGKEGKCIAEALDLFSQCVGADDEDEHENDQESDAAEDDIEAQIKKEVEGLKPNAARPQRFRAIRMEIPCVTFIRLDKSIDPIKLVHDLCVEAHANPERKRSRWVKRMTPISSIRKTLSVDFEAFAREILQPHFHSGGPPKKYAIRPTVRNNNKFNRDIVINTVASAVGPEHKVDLKNYDLIILVDVVQNVIGMSVVGSDYDKLKRFNLAELYDPTPKPPATKSSDSKA</sequence>
<comment type="caution">
    <text evidence="4">The sequence shown here is derived from an EMBL/GenBank/DDBJ whole genome shotgun (WGS) entry which is preliminary data.</text>
</comment>
<dbReference type="GO" id="GO:0006400">
    <property type="term" value="P:tRNA modification"/>
    <property type="evidence" value="ECO:0007669"/>
    <property type="project" value="InterPro"/>
</dbReference>
<dbReference type="InterPro" id="IPR004114">
    <property type="entry name" value="THUMP_dom"/>
</dbReference>
<name>A0A507QVQ6_MONPU</name>
<dbReference type="PANTHER" id="PTHR13452:SF10">
    <property type="entry name" value="THUMP DOMAIN-CONTAINING PROTEIN 1"/>
    <property type="match status" value="1"/>
</dbReference>
<dbReference type="SMART" id="SM00981">
    <property type="entry name" value="THUMP"/>
    <property type="match status" value="1"/>
</dbReference>
<evidence type="ECO:0000259" key="3">
    <source>
        <dbReference type="PROSITE" id="PS51165"/>
    </source>
</evidence>
<dbReference type="EMBL" id="VIFY01000086">
    <property type="protein sequence ID" value="TQB71209.1"/>
    <property type="molecule type" value="Genomic_DNA"/>
</dbReference>
<evidence type="ECO:0000313" key="5">
    <source>
        <dbReference type="Proteomes" id="UP000319663"/>
    </source>
</evidence>
<organism evidence="4 5">
    <name type="scientific">Monascus purpureus</name>
    <name type="common">Red mold</name>
    <name type="synonym">Monascus anka</name>
    <dbReference type="NCBI Taxonomy" id="5098"/>
    <lineage>
        <taxon>Eukaryota</taxon>
        <taxon>Fungi</taxon>
        <taxon>Dikarya</taxon>
        <taxon>Ascomycota</taxon>
        <taxon>Pezizomycotina</taxon>
        <taxon>Eurotiomycetes</taxon>
        <taxon>Eurotiomycetidae</taxon>
        <taxon>Eurotiales</taxon>
        <taxon>Aspergillaceae</taxon>
        <taxon>Monascus</taxon>
    </lineage>
</organism>
<dbReference type="Pfam" id="PF02926">
    <property type="entry name" value="THUMP"/>
    <property type="match status" value="1"/>
</dbReference>
<dbReference type="PANTHER" id="PTHR13452">
    <property type="entry name" value="THUMP DOMAIN CONTAINING PROTEIN 1-RELATED"/>
    <property type="match status" value="1"/>
</dbReference>
<gene>
    <name evidence="4" type="ORF">MPDQ_007739</name>
</gene>